<gene>
    <name evidence="3" type="primary">yciI</name>
    <name evidence="3" type="ORF">NCTC10684_00967</name>
</gene>
<evidence type="ECO:0000313" key="3">
    <source>
        <dbReference type="EMBL" id="SUU87765.1"/>
    </source>
</evidence>
<evidence type="ECO:0000259" key="2">
    <source>
        <dbReference type="Pfam" id="PF03795"/>
    </source>
</evidence>
<dbReference type="Gene3D" id="3.30.70.1060">
    <property type="entry name" value="Dimeric alpha+beta barrel"/>
    <property type="match status" value="1"/>
</dbReference>
<dbReference type="InterPro" id="IPR011008">
    <property type="entry name" value="Dimeric_a/b-barrel"/>
</dbReference>
<dbReference type="EMBL" id="UFSM01000001">
    <property type="protein sequence ID" value="SUU87765.1"/>
    <property type="molecule type" value="Genomic_DNA"/>
</dbReference>
<proteinExistence type="inferred from homology"/>
<dbReference type="PANTHER" id="PTHR33606:SF3">
    <property type="entry name" value="PROTEIN YCII"/>
    <property type="match status" value="1"/>
</dbReference>
<dbReference type="AlphaFoldDB" id="A0A380WG73"/>
<evidence type="ECO:0000256" key="1">
    <source>
        <dbReference type="ARBA" id="ARBA00007689"/>
    </source>
</evidence>
<comment type="similarity">
    <text evidence="1">Belongs to the YciI family.</text>
</comment>
<dbReference type="Proteomes" id="UP000254701">
    <property type="component" value="Unassembled WGS sequence"/>
</dbReference>
<dbReference type="Pfam" id="PF03795">
    <property type="entry name" value="YCII"/>
    <property type="match status" value="1"/>
</dbReference>
<reference evidence="3 4" key="1">
    <citation type="submission" date="2018-06" db="EMBL/GenBank/DDBJ databases">
        <authorList>
            <consortium name="Pathogen Informatics"/>
            <person name="Doyle S."/>
        </authorList>
    </citation>
    <scope>NUCLEOTIDE SEQUENCE [LARGE SCALE GENOMIC DNA]</scope>
    <source>
        <strain evidence="3 4">NCTC10684</strain>
    </source>
</reference>
<name>A0A380WG73_AMIAI</name>
<dbReference type="NCBIfam" id="NF009502">
    <property type="entry name" value="PRK12863.1-1"/>
    <property type="match status" value="1"/>
</dbReference>
<organism evidence="3 4">
    <name type="scientific">Aminobacter aminovorans</name>
    <name type="common">Chelatobacter heintzii</name>
    <dbReference type="NCBI Taxonomy" id="83263"/>
    <lineage>
        <taxon>Bacteria</taxon>
        <taxon>Pseudomonadati</taxon>
        <taxon>Pseudomonadota</taxon>
        <taxon>Alphaproteobacteria</taxon>
        <taxon>Hyphomicrobiales</taxon>
        <taxon>Phyllobacteriaceae</taxon>
        <taxon>Aminobacter</taxon>
    </lineage>
</organism>
<feature type="domain" description="YCII-related" evidence="2">
    <location>
        <begin position="1"/>
        <end position="89"/>
    </location>
</feature>
<dbReference type="NCBIfam" id="NF009507">
    <property type="entry name" value="PRK12865.1"/>
    <property type="match status" value="1"/>
</dbReference>
<dbReference type="InterPro" id="IPR005545">
    <property type="entry name" value="YCII"/>
</dbReference>
<accession>A0A380WG73</accession>
<dbReference type="RefSeq" id="WP_115730223.1">
    <property type="nucleotide sequence ID" value="NZ_BAAAVY010000005.1"/>
</dbReference>
<evidence type="ECO:0000313" key="4">
    <source>
        <dbReference type="Proteomes" id="UP000254701"/>
    </source>
</evidence>
<protein>
    <submittedName>
        <fullName evidence="3">YciI-like protein</fullName>
    </submittedName>
</protein>
<sequence>MLFALLCKDKPNHLQVRLDARPDHVAFLNDLNAKGALKFAGPFLDADGKPDGSLVVIEAADAAAAQAVAGTDPYARAGLFESVQIRPWNWVFNNPASA</sequence>
<dbReference type="OrthoDB" id="2293521at2"/>
<dbReference type="InterPro" id="IPR051807">
    <property type="entry name" value="Sec-metab_biosynth-assoc"/>
</dbReference>
<dbReference type="PANTHER" id="PTHR33606">
    <property type="entry name" value="PROTEIN YCII"/>
    <property type="match status" value="1"/>
</dbReference>
<dbReference type="SUPFAM" id="SSF54909">
    <property type="entry name" value="Dimeric alpha+beta barrel"/>
    <property type="match status" value="1"/>
</dbReference>